<keyword evidence="3" id="KW-1185">Reference proteome</keyword>
<gene>
    <name evidence="2" type="ORF">IT774_16400</name>
</gene>
<proteinExistence type="predicted"/>
<organism evidence="2 3">
    <name type="scientific">Salinimonas marina</name>
    <dbReference type="NCBI Taxonomy" id="2785918"/>
    <lineage>
        <taxon>Bacteria</taxon>
        <taxon>Pseudomonadati</taxon>
        <taxon>Pseudomonadota</taxon>
        <taxon>Gammaproteobacteria</taxon>
        <taxon>Alteromonadales</taxon>
        <taxon>Alteromonadaceae</taxon>
        <taxon>Alteromonas/Salinimonas group</taxon>
        <taxon>Salinimonas</taxon>
    </lineage>
</organism>
<dbReference type="EMBL" id="CP064795">
    <property type="protein sequence ID" value="QPG05634.1"/>
    <property type="molecule type" value="Genomic_DNA"/>
</dbReference>
<dbReference type="Proteomes" id="UP000595095">
    <property type="component" value="Chromosome"/>
</dbReference>
<dbReference type="KEGG" id="smaa:IT774_16400"/>
<feature type="transmembrane region" description="Helical" evidence="1">
    <location>
        <begin position="149"/>
        <end position="170"/>
    </location>
</feature>
<evidence type="ECO:0000313" key="2">
    <source>
        <dbReference type="EMBL" id="QPG05634.1"/>
    </source>
</evidence>
<feature type="transmembrane region" description="Helical" evidence="1">
    <location>
        <begin position="68"/>
        <end position="87"/>
    </location>
</feature>
<keyword evidence="1" id="KW-1133">Transmembrane helix</keyword>
<dbReference type="AlphaFoldDB" id="A0A7S9DX79"/>
<sequence>MTPSPPEPLQTLWQSQPAPAINTQAVRKRLRRMQFRHWCYVILDILALVPVSYFLFWQKALFSPLVWLWLMVIGIMALGYTLYILWLRRQSLFWQDHPTAHYVLLLHQQYRQQARIARAAKHSAWVFQLLLTGLFGMCGWEGSSTGLSWQWLAGIWVINALAMSIFYHWAAQRQHRFTAEAAGLKQMTG</sequence>
<name>A0A7S9DX79_9ALTE</name>
<accession>A0A7S9DX79</accession>
<dbReference type="RefSeq" id="WP_195810720.1">
    <property type="nucleotide sequence ID" value="NZ_CP064795.1"/>
</dbReference>
<feature type="transmembrane region" description="Helical" evidence="1">
    <location>
        <begin position="124"/>
        <end position="143"/>
    </location>
</feature>
<evidence type="ECO:0000256" key="1">
    <source>
        <dbReference type="SAM" id="Phobius"/>
    </source>
</evidence>
<reference evidence="2 3" key="1">
    <citation type="submission" date="2020-11" db="EMBL/GenBank/DDBJ databases">
        <title>Complete genome sequence for Salinimonas sp. strain G2-b.</title>
        <authorList>
            <person name="Park S.-J."/>
        </authorList>
    </citation>
    <scope>NUCLEOTIDE SEQUENCE [LARGE SCALE GENOMIC DNA]</scope>
    <source>
        <strain evidence="2 3">G2-b</strain>
    </source>
</reference>
<keyword evidence="1" id="KW-0812">Transmembrane</keyword>
<keyword evidence="1" id="KW-0472">Membrane</keyword>
<evidence type="ECO:0000313" key="3">
    <source>
        <dbReference type="Proteomes" id="UP000595095"/>
    </source>
</evidence>
<protein>
    <submittedName>
        <fullName evidence="2">Uncharacterized protein</fullName>
    </submittedName>
</protein>
<feature type="transmembrane region" description="Helical" evidence="1">
    <location>
        <begin position="37"/>
        <end position="56"/>
    </location>
</feature>